<evidence type="ECO:0000256" key="3">
    <source>
        <dbReference type="ARBA" id="ARBA00023136"/>
    </source>
</evidence>
<feature type="transmembrane region" description="Helical" evidence="4">
    <location>
        <begin position="48"/>
        <end position="68"/>
    </location>
</feature>
<evidence type="ECO:0000256" key="1">
    <source>
        <dbReference type="ARBA" id="ARBA00022692"/>
    </source>
</evidence>
<comment type="caution">
    <text evidence="6">The sequence shown here is derived from an EMBL/GenBank/DDBJ whole genome shotgun (WGS) entry which is preliminary data.</text>
</comment>
<evidence type="ECO:0000313" key="7">
    <source>
        <dbReference type="Proteomes" id="UP000242180"/>
    </source>
</evidence>
<comment type="subcellular location">
    <subcellularLocation>
        <location evidence="4">Membrane</location>
        <topology evidence="4">Multi-pass membrane protein</topology>
    </subcellularLocation>
</comment>
<dbReference type="STRING" id="13706.A0A1X2H8F7"/>
<comment type="similarity">
    <text evidence="4">Belongs to the copper transporter (Ctr) (TC 1.A.56) family. SLC31A subfamily.</text>
</comment>
<keyword evidence="4" id="KW-0813">Transport</keyword>
<dbReference type="PANTHER" id="PTHR12483:SF115">
    <property type="entry name" value="COPPER TRANSPORT PROTEIN"/>
    <property type="match status" value="1"/>
</dbReference>
<feature type="transmembrane region" description="Helical" evidence="4">
    <location>
        <begin position="150"/>
        <end position="167"/>
    </location>
</feature>
<keyword evidence="2 4" id="KW-1133">Transmembrane helix</keyword>
<protein>
    <recommendedName>
        <fullName evidence="4">Copper transport protein</fullName>
    </recommendedName>
</protein>
<keyword evidence="7" id="KW-1185">Reference proteome</keyword>
<evidence type="ECO:0000256" key="2">
    <source>
        <dbReference type="ARBA" id="ARBA00022989"/>
    </source>
</evidence>
<dbReference type="OMA" id="AKTVACH"/>
<feature type="transmembrane region" description="Helical" evidence="4">
    <location>
        <begin position="127"/>
        <end position="144"/>
    </location>
</feature>
<keyword evidence="4" id="KW-0186">Copper</keyword>
<proteinExistence type="inferred from homology"/>
<name>A0A1X2H8F7_SYNRA</name>
<keyword evidence="4" id="KW-0187">Copper transport</keyword>
<dbReference type="AlphaFoldDB" id="A0A1X2H8F7"/>
<dbReference type="InParanoid" id="A0A1X2H8F7"/>
<dbReference type="FunCoup" id="A0A1X2H8F7">
    <property type="interactions" value="170"/>
</dbReference>
<dbReference type="EMBL" id="MCGN01000007">
    <property type="protein sequence ID" value="ORY94811.1"/>
    <property type="molecule type" value="Genomic_DNA"/>
</dbReference>
<evidence type="ECO:0000256" key="4">
    <source>
        <dbReference type="RuleBase" id="RU367022"/>
    </source>
</evidence>
<dbReference type="InterPro" id="IPR007274">
    <property type="entry name" value="Cop_transporter"/>
</dbReference>
<evidence type="ECO:0000313" key="6">
    <source>
        <dbReference type="EMBL" id="ORY94811.1"/>
    </source>
</evidence>
<dbReference type="PANTHER" id="PTHR12483">
    <property type="entry name" value="SOLUTE CARRIER FAMILY 31 COPPER TRANSPORTERS"/>
    <property type="match status" value="1"/>
</dbReference>
<dbReference type="GO" id="GO:0016020">
    <property type="term" value="C:membrane"/>
    <property type="evidence" value="ECO:0007669"/>
    <property type="project" value="UniProtKB-SubCell"/>
</dbReference>
<keyword evidence="4" id="KW-0406">Ion transport</keyword>
<keyword evidence="1 4" id="KW-0812">Transmembrane</keyword>
<sequence>MDHGHDGHHDMPDMPGMPDMPMCSMNMLFNWQVEDVCVVFEWWHIRTAAGLIASCLAVFAIAAGYEFLRAESAALDQKLQDATEKKRADNFAQDQEAADASTSENQGLLNAAPTAVKLSRQQEMIRSGVYAILVAISFWLMLVFMTYNGYLMIAVVLGAGFGHYFFGQSRLKASRSIQCH</sequence>
<dbReference type="Proteomes" id="UP000242180">
    <property type="component" value="Unassembled WGS sequence"/>
</dbReference>
<dbReference type="OrthoDB" id="161814at2759"/>
<keyword evidence="3 4" id="KW-0472">Membrane</keyword>
<gene>
    <name evidence="6" type="ORF">BCR43DRAFT_494624</name>
</gene>
<accession>A0A1X2H8F7</accession>
<evidence type="ECO:0000256" key="5">
    <source>
        <dbReference type="SAM" id="MobiDB-lite"/>
    </source>
</evidence>
<organism evidence="6 7">
    <name type="scientific">Syncephalastrum racemosum</name>
    <name type="common">Filamentous fungus</name>
    <dbReference type="NCBI Taxonomy" id="13706"/>
    <lineage>
        <taxon>Eukaryota</taxon>
        <taxon>Fungi</taxon>
        <taxon>Fungi incertae sedis</taxon>
        <taxon>Mucoromycota</taxon>
        <taxon>Mucoromycotina</taxon>
        <taxon>Mucoromycetes</taxon>
        <taxon>Mucorales</taxon>
        <taxon>Syncephalastraceae</taxon>
        <taxon>Syncephalastrum</taxon>
    </lineage>
</organism>
<reference evidence="6 7" key="1">
    <citation type="submission" date="2016-07" db="EMBL/GenBank/DDBJ databases">
        <title>Pervasive Adenine N6-methylation of Active Genes in Fungi.</title>
        <authorList>
            <consortium name="DOE Joint Genome Institute"/>
            <person name="Mondo S.J."/>
            <person name="Dannebaum R.O."/>
            <person name="Kuo R.C."/>
            <person name="Labutti K."/>
            <person name="Haridas S."/>
            <person name="Kuo A."/>
            <person name="Salamov A."/>
            <person name="Ahrendt S.R."/>
            <person name="Lipzen A."/>
            <person name="Sullivan W."/>
            <person name="Andreopoulos W.B."/>
            <person name="Clum A."/>
            <person name="Lindquist E."/>
            <person name="Daum C."/>
            <person name="Ramamoorthy G.K."/>
            <person name="Gryganskyi A."/>
            <person name="Culley D."/>
            <person name="Magnuson J.K."/>
            <person name="James T.Y."/>
            <person name="O'Malley M.A."/>
            <person name="Stajich J.E."/>
            <person name="Spatafora J.W."/>
            <person name="Visel A."/>
            <person name="Grigoriev I.V."/>
        </authorList>
    </citation>
    <scope>NUCLEOTIDE SEQUENCE [LARGE SCALE GENOMIC DNA]</scope>
    <source>
        <strain evidence="6 7">NRRL 2496</strain>
    </source>
</reference>
<dbReference type="Pfam" id="PF04145">
    <property type="entry name" value="Ctr"/>
    <property type="match status" value="1"/>
</dbReference>
<feature type="region of interest" description="Disordered" evidence="5">
    <location>
        <begin position="86"/>
        <end position="105"/>
    </location>
</feature>
<dbReference type="GO" id="GO:0005375">
    <property type="term" value="F:copper ion transmembrane transporter activity"/>
    <property type="evidence" value="ECO:0007669"/>
    <property type="project" value="UniProtKB-UniRule"/>
</dbReference>